<dbReference type="AlphaFoldDB" id="A0A068SW15"/>
<dbReference type="RefSeq" id="WP_038589583.1">
    <property type="nucleotide sequence ID" value="NZ_HG938353.1"/>
</dbReference>
<dbReference type="eggNOG" id="COG4427">
    <property type="taxonomic scope" value="Bacteria"/>
</dbReference>
<evidence type="ECO:0008006" key="3">
    <source>
        <dbReference type="Google" id="ProtNLM"/>
    </source>
</evidence>
<dbReference type="OrthoDB" id="7666987at2"/>
<dbReference type="KEGG" id="ngg:RG540_CH31260"/>
<dbReference type="HOGENOM" id="CLU_065141_1_0_5"/>
<evidence type="ECO:0000313" key="1">
    <source>
        <dbReference type="EMBL" id="CDN49290.1"/>
    </source>
</evidence>
<name>A0A068SW15_NEOGA</name>
<gene>
    <name evidence="1" type="ORF">RG540_CH31260</name>
</gene>
<dbReference type="PATRIC" id="fig|1028800.3.peg.3170"/>
<keyword evidence="2" id="KW-1185">Reference proteome</keyword>
<accession>A0A068SW15</accession>
<reference evidence="2" key="1">
    <citation type="journal article" date="2014" name="BMC Genomics">
        <title>Genome sequencing of two Neorhizobium galegae strains reveals a noeT gene responsible for the unusual acetylation of the nodulation factors.</title>
        <authorList>
            <person name="Osterman J."/>
            <person name="Marsh J."/>
            <person name="Laine P.K."/>
            <person name="Zeng Z."/>
            <person name="Alatalo E."/>
            <person name="Sullivan J.T."/>
            <person name="Young J.P."/>
            <person name="Thomas-Oates J."/>
            <person name="Paulin L."/>
            <person name="Lindstrom K."/>
        </authorList>
    </citation>
    <scope>NUCLEOTIDE SEQUENCE [LARGE SCALE GENOMIC DNA]</scope>
    <source>
        <strain evidence="2">HAMBI 540</strain>
    </source>
</reference>
<organism evidence="1 2">
    <name type="scientific">Neorhizobium galegae bv. orientalis str. HAMBI 540</name>
    <dbReference type="NCBI Taxonomy" id="1028800"/>
    <lineage>
        <taxon>Bacteria</taxon>
        <taxon>Pseudomonadati</taxon>
        <taxon>Pseudomonadota</taxon>
        <taxon>Alphaproteobacteria</taxon>
        <taxon>Hyphomicrobiales</taxon>
        <taxon>Rhizobiaceae</taxon>
        <taxon>Rhizobium/Agrobacterium group</taxon>
        <taxon>Neorhizobium</taxon>
    </lineage>
</organism>
<evidence type="ECO:0000313" key="2">
    <source>
        <dbReference type="Proteomes" id="UP000028181"/>
    </source>
</evidence>
<dbReference type="EMBL" id="HG938353">
    <property type="protein sequence ID" value="CDN49290.1"/>
    <property type="molecule type" value="Genomic_DNA"/>
</dbReference>
<dbReference type="Proteomes" id="UP000028181">
    <property type="component" value="Chromosome I"/>
</dbReference>
<dbReference type="GeneID" id="24258494"/>
<sequence>MASEDEIRQAFREQIVGGRILGSPFTARLGTLMLEHLDRSTEVGRRILSWEGDPATRGDLVPTRLAGALHALVIDGKDDRLKAAYPPNDVSDDVLWTAIATAFETQEAFILDRLNFAPQTNEVRRSSGLLAGFLTIARLFGKPLILSEFGASMGLNLNWDRYHHDLGGFLWGNPSSPVRLKPDWQGPSPPDVKITVADRAGCDLNPLDPNSPEDSLRLLSYIWADQTDRMERTRAALEIARANKVLVEKGDALAWLRDKRLNTLVPGTIHVVYHSIAWQYLPPQARAAGEAIIAEAGSRATEDAPLARLQMEMDDDPAGAALSLQIWPTGETRELGRIDPHGRWVKWKGWQA</sequence>
<protein>
    <recommendedName>
        <fullName evidence="3">DUF2332 domain-containing protein</fullName>
    </recommendedName>
</protein>
<proteinExistence type="predicted"/>
<dbReference type="Pfam" id="PF10094">
    <property type="entry name" value="DUF2332"/>
    <property type="match status" value="1"/>
</dbReference>
<dbReference type="InterPro" id="IPR011200">
    <property type="entry name" value="UCP012608"/>
</dbReference>
<dbReference type="PIRSF" id="PIRSF012608">
    <property type="entry name" value="UCP012608"/>
    <property type="match status" value="1"/>
</dbReference>